<feature type="compositionally biased region" description="Low complexity" evidence="1">
    <location>
        <begin position="24"/>
        <end position="40"/>
    </location>
</feature>
<comment type="caution">
    <text evidence="2">The sequence shown here is derived from an EMBL/GenBank/DDBJ whole genome shotgun (WGS) entry which is preliminary data.</text>
</comment>
<organism evidence="2 3">
    <name type="scientific">Stephania cephalantha</name>
    <dbReference type="NCBI Taxonomy" id="152367"/>
    <lineage>
        <taxon>Eukaryota</taxon>
        <taxon>Viridiplantae</taxon>
        <taxon>Streptophyta</taxon>
        <taxon>Embryophyta</taxon>
        <taxon>Tracheophyta</taxon>
        <taxon>Spermatophyta</taxon>
        <taxon>Magnoliopsida</taxon>
        <taxon>Ranunculales</taxon>
        <taxon>Menispermaceae</taxon>
        <taxon>Menispermoideae</taxon>
        <taxon>Cissampelideae</taxon>
        <taxon>Stephania</taxon>
    </lineage>
</organism>
<evidence type="ECO:0000313" key="2">
    <source>
        <dbReference type="EMBL" id="KAK9083696.1"/>
    </source>
</evidence>
<evidence type="ECO:0000313" key="3">
    <source>
        <dbReference type="Proteomes" id="UP001419268"/>
    </source>
</evidence>
<protein>
    <submittedName>
        <fullName evidence="2">Uncharacterized protein</fullName>
    </submittedName>
</protein>
<proteinExistence type="predicted"/>
<sequence length="61" mass="6446">MAEPPRRPPWPPLRPPDNQQSKCLTSTPVSALPLSSSPLSPCSPPPPLCFSSSPLDPIACV</sequence>
<dbReference type="AlphaFoldDB" id="A0AAP0DZ82"/>
<accession>A0AAP0DZ82</accession>
<reference evidence="2 3" key="1">
    <citation type="submission" date="2024-01" db="EMBL/GenBank/DDBJ databases">
        <title>Genome assemblies of Stephania.</title>
        <authorList>
            <person name="Yang L."/>
        </authorList>
    </citation>
    <scope>NUCLEOTIDE SEQUENCE [LARGE SCALE GENOMIC DNA]</scope>
    <source>
        <strain evidence="2">JXDWG</strain>
        <tissue evidence="2">Leaf</tissue>
    </source>
</reference>
<feature type="region of interest" description="Disordered" evidence="1">
    <location>
        <begin position="1"/>
        <end position="61"/>
    </location>
</feature>
<feature type="compositionally biased region" description="Low complexity" evidence="1">
    <location>
        <begin position="49"/>
        <end position="61"/>
    </location>
</feature>
<dbReference type="EMBL" id="JBBNAG010000013">
    <property type="protein sequence ID" value="KAK9083696.1"/>
    <property type="molecule type" value="Genomic_DNA"/>
</dbReference>
<name>A0AAP0DZ82_9MAGN</name>
<gene>
    <name evidence="2" type="ORF">Scep_030167</name>
</gene>
<evidence type="ECO:0000256" key="1">
    <source>
        <dbReference type="SAM" id="MobiDB-lite"/>
    </source>
</evidence>
<keyword evidence="3" id="KW-1185">Reference proteome</keyword>
<dbReference type="Proteomes" id="UP001419268">
    <property type="component" value="Unassembled WGS sequence"/>
</dbReference>